<protein>
    <submittedName>
        <fullName evidence="1">Uncharacterized protein</fullName>
    </submittedName>
</protein>
<dbReference type="AlphaFoldDB" id="A0A5C6T343"/>
<dbReference type="EMBL" id="VMNF01000007">
    <property type="protein sequence ID" value="TXC05232.1"/>
    <property type="molecule type" value="Genomic_DNA"/>
</dbReference>
<comment type="caution">
    <text evidence="1">The sequence shown here is derived from an EMBL/GenBank/DDBJ whole genome shotgun (WGS) entry which is preliminary data.</text>
</comment>
<reference evidence="1 2" key="1">
    <citation type="submission" date="2019-07" db="EMBL/GenBank/DDBJ databases">
        <title>The First High-Quality Draft Genome Sequence of the Causal Agent of the Current Panama Disease Epidemic.</title>
        <authorList>
            <person name="Warmington R.J."/>
            <person name="Kay W."/>
            <person name="Jeffries A."/>
            <person name="Bebber D."/>
            <person name="Moore K."/>
            <person name="Studholme D.J."/>
        </authorList>
    </citation>
    <scope>NUCLEOTIDE SEQUENCE [LARGE SCALE GENOMIC DNA]</scope>
    <source>
        <strain evidence="1 2">TR4</strain>
    </source>
</reference>
<gene>
    <name evidence="1" type="ORF">FocTR4_00000537</name>
</gene>
<organism evidence="1 2">
    <name type="scientific">Fusarium oxysporum f. sp. cubense</name>
    <dbReference type="NCBI Taxonomy" id="61366"/>
    <lineage>
        <taxon>Eukaryota</taxon>
        <taxon>Fungi</taxon>
        <taxon>Dikarya</taxon>
        <taxon>Ascomycota</taxon>
        <taxon>Pezizomycotina</taxon>
        <taxon>Sordariomycetes</taxon>
        <taxon>Hypocreomycetidae</taxon>
        <taxon>Hypocreales</taxon>
        <taxon>Nectriaceae</taxon>
        <taxon>Fusarium</taxon>
        <taxon>Fusarium oxysporum species complex</taxon>
    </lineage>
</organism>
<sequence length="145" mass="16574">FVKWKDADGTTSSIQIHGTSATGWRRRAERMVVRLKQKQMIQRIMIGRGGRIGPRESQLPGVWDILVAYRAIGDIIAPLIAGRWSSLKHTYIAEFCQVSVAYLPQSLRHRSFEVVWDELSRTCYLKFCVTATRAMAPSHWNKGNQ</sequence>
<feature type="non-terminal residue" evidence="1">
    <location>
        <position position="1"/>
    </location>
</feature>
<evidence type="ECO:0000313" key="2">
    <source>
        <dbReference type="Proteomes" id="UP000321331"/>
    </source>
</evidence>
<evidence type="ECO:0000313" key="1">
    <source>
        <dbReference type="EMBL" id="TXC05232.1"/>
    </source>
</evidence>
<dbReference type="Proteomes" id="UP000321331">
    <property type="component" value="Unassembled WGS sequence"/>
</dbReference>
<name>A0A5C6T343_FUSOC</name>
<accession>A0A5C6T343</accession>
<proteinExistence type="predicted"/>